<dbReference type="GO" id="GO:0044027">
    <property type="term" value="P:negative regulation of gene expression via chromosomal CpG island methylation"/>
    <property type="evidence" value="ECO:0007669"/>
    <property type="project" value="TreeGrafter"/>
</dbReference>
<evidence type="ECO:0000256" key="3">
    <source>
        <dbReference type="ARBA" id="ARBA00022691"/>
    </source>
</evidence>
<sequence>MSLSSIEICAGAGGQALGLERAGFEHVSLVEIEAPACQTLRINREHWDVTEGDIRHYSAEQWQGIELLAGGVPCPPFSKAGKQLGDQDVRDLFPEALRLVSECKPQAVMLENVRGLLDSIFDEYRTKIIADLKKMGYVAEWRLLNASDFGVPQLRPRVVFVALKKDVARLFVWPSPIIAQPPTVGEALFDLMAVNGWLGAKHWQERACDIAPTLVGGSKKHGGPDLGPTRAKKAWASLGVDGMGIADEPPTKDFIGMPRLTVRMAARIQGFPDDWQFSGKKTSVYRQIGNAFPPPVACAVGTQIQAALNAAAKPKLKRA</sequence>
<dbReference type="InterPro" id="IPR031303">
    <property type="entry name" value="C5_meth_CS"/>
</dbReference>
<dbReference type="PANTHER" id="PTHR10629">
    <property type="entry name" value="CYTOSINE-SPECIFIC METHYLTRANSFERASE"/>
    <property type="match status" value="1"/>
</dbReference>
<dbReference type="InterPro" id="IPR018117">
    <property type="entry name" value="C5_DNA_meth_AS"/>
</dbReference>
<reference evidence="10" key="1">
    <citation type="submission" date="2017-02" db="EMBL/GenBank/DDBJ databases">
        <authorList>
            <person name="Daims H."/>
        </authorList>
    </citation>
    <scope>NUCLEOTIDE SEQUENCE [LARGE SCALE GENOMIC DNA]</scope>
</reference>
<organism evidence="9 10">
    <name type="scientific">Crenothrix polyspora</name>
    <dbReference type="NCBI Taxonomy" id="360316"/>
    <lineage>
        <taxon>Bacteria</taxon>
        <taxon>Pseudomonadati</taxon>
        <taxon>Pseudomonadota</taxon>
        <taxon>Gammaproteobacteria</taxon>
        <taxon>Methylococcales</taxon>
        <taxon>Crenotrichaceae</taxon>
        <taxon>Crenothrix</taxon>
    </lineage>
</organism>
<dbReference type="InterPro" id="IPR029063">
    <property type="entry name" value="SAM-dependent_MTases_sf"/>
</dbReference>
<dbReference type="PANTHER" id="PTHR10629:SF52">
    <property type="entry name" value="DNA (CYTOSINE-5)-METHYLTRANSFERASE 1"/>
    <property type="match status" value="1"/>
</dbReference>
<dbReference type="PRINTS" id="PR00105">
    <property type="entry name" value="C5METTRFRASE"/>
</dbReference>
<dbReference type="Pfam" id="PF00145">
    <property type="entry name" value="DNA_methylase"/>
    <property type="match status" value="1"/>
</dbReference>
<evidence type="ECO:0000313" key="9">
    <source>
        <dbReference type="EMBL" id="SJM94791.1"/>
    </source>
</evidence>
<gene>
    <name evidence="9" type="primary">ngoMIVM</name>
    <name evidence="9" type="ORF">CRENPOLYSF2_4260002</name>
</gene>
<name>A0A1R4HFJ9_9GAMM</name>
<dbReference type="PROSITE" id="PS00095">
    <property type="entry name" value="C5_MTASE_2"/>
    <property type="match status" value="1"/>
</dbReference>
<proteinExistence type="inferred from homology"/>
<keyword evidence="3 6" id="KW-0949">S-adenosyl-L-methionine</keyword>
<dbReference type="Gene3D" id="3.40.50.150">
    <property type="entry name" value="Vaccinia Virus protein VP39"/>
    <property type="match status" value="1"/>
</dbReference>
<dbReference type="GO" id="GO:0003886">
    <property type="term" value="F:DNA (cytosine-5-)-methyltransferase activity"/>
    <property type="evidence" value="ECO:0007669"/>
    <property type="project" value="UniProtKB-EC"/>
</dbReference>
<keyword evidence="2 6" id="KW-0808">Transferase</keyword>
<comment type="similarity">
    <text evidence="6 7">Belongs to the class I-like SAM-binding methyltransferase superfamily. C5-methyltransferase family.</text>
</comment>
<accession>A0A1R4HFJ9</accession>
<dbReference type="GO" id="GO:0032259">
    <property type="term" value="P:methylation"/>
    <property type="evidence" value="ECO:0007669"/>
    <property type="project" value="UniProtKB-KW"/>
</dbReference>
<keyword evidence="1 6" id="KW-0489">Methyltransferase</keyword>
<evidence type="ECO:0000256" key="4">
    <source>
        <dbReference type="ARBA" id="ARBA00022747"/>
    </source>
</evidence>
<evidence type="ECO:0000256" key="5">
    <source>
        <dbReference type="ARBA" id="ARBA00047422"/>
    </source>
</evidence>
<evidence type="ECO:0000256" key="2">
    <source>
        <dbReference type="ARBA" id="ARBA00022679"/>
    </source>
</evidence>
<dbReference type="SUPFAM" id="SSF53335">
    <property type="entry name" value="S-adenosyl-L-methionine-dependent methyltransferases"/>
    <property type="match status" value="1"/>
</dbReference>
<dbReference type="NCBIfam" id="TIGR00675">
    <property type="entry name" value="dcm"/>
    <property type="match status" value="1"/>
</dbReference>
<dbReference type="PROSITE" id="PS00094">
    <property type="entry name" value="C5_MTASE_1"/>
    <property type="match status" value="1"/>
</dbReference>
<comment type="catalytic activity">
    <reaction evidence="5 8">
        <text>a 2'-deoxycytidine in DNA + S-adenosyl-L-methionine = a 5-methyl-2'-deoxycytidine in DNA + S-adenosyl-L-homocysteine + H(+)</text>
        <dbReference type="Rhea" id="RHEA:13681"/>
        <dbReference type="Rhea" id="RHEA-COMP:11369"/>
        <dbReference type="Rhea" id="RHEA-COMP:11370"/>
        <dbReference type="ChEBI" id="CHEBI:15378"/>
        <dbReference type="ChEBI" id="CHEBI:57856"/>
        <dbReference type="ChEBI" id="CHEBI:59789"/>
        <dbReference type="ChEBI" id="CHEBI:85452"/>
        <dbReference type="ChEBI" id="CHEBI:85454"/>
        <dbReference type="EC" id="2.1.1.37"/>
    </reaction>
</comment>
<dbReference type="Gene3D" id="3.90.120.10">
    <property type="entry name" value="DNA Methylase, subunit A, domain 2"/>
    <property type="match status" value="1"/>
</dbReference>
<dbReference type="OrthoDB" id="9813719at2"/>
<dbReference type="EMBL" id="FUKJ01000364">
    <property type="protein sequence ID" value="SJM94791.1"/>
    <property type="molecule type" value="Genomic_DNA"/>
</dbReference>
<evidence type="ECO:0000256" key="6">
    <source>
        <dbReference type="PROSITE-ProRule" id="PRU01016"/>
    </source>
</evidence>
<dbReference type="AlphaFoldDB" id="A0A1R4HFJ9"/>
<dbReference type="CDD" id="cd00315">
    <property type="entry name" value="Cyt_C5_DNA_methylase"/>
    <property type="match status" value="1"/>
</dbReference>
<dbReference type="PROSITE" id="PS51679">
    <property type="entry name" value="SAM_MT_C5"/>
    <property type="match status" value="1"/>
</dbReference>
<feature type="active site" evidence="6">
    <location>
        <position position="74"/>
    </location>
</feature>
<evidence type="ECO:0000256" key="8">
    <source>
        <dbReference type="RuleBase" id="RU000417"/>
    </source>
</evidence>
<dbReference type="RefSeq" id="WP_087147933.1">
    <property type="nucleotide sequence ID" value="NZ_FUKJ01000364.1"/>
</dbReference>
<dbReference type="GO" id="GO:0003677">
    <property type="term" value="F:DNA binding"/>
    <property type="evidence" value="ECO:0007669"/>
    <property type="project" value="TreeGrafter"/>
</dbReference>
<evidence type="ECO:0000313" key="10">
    <source>
        <dbReference type="Proteomes" id="UP000195442"/>
    </source>
</evidence>
<protein>
    <recommendedName>
        <fullName evidence="8">Cytosine-specific methyltransferase</fullName>
        <ecNumber evidence="8">2.1.1.37</ecNumber>
    </recommendedName>
</protein>
<keyword evidence="10" id="KW-1185">Reference proteome</keyword>
<dbReference type="InterPro" id="IPR050390">
    <property type="entry name" value="C5-Methyltransferase"/>
</dbReference>
<dbReference type="GO" id="GO:0009307">
    <property type="term" value="P:DNA restriction-modification system"/>
    <property type="evidence" value="ECO:0007669"/>
    <property type="project" value="UniProtKB-KW"/>
</dbReference>
<evidence type="ECO:0000256" key="7">
    <source>
        <dbReference type="RuleBase" id="RU000416"/>
    </source>
</evidence>
<keyword evidence="4" id="KW-0680">Restriction system</keyword>
<dbReference type="InterPro" id="IPR001525">
    <property type="entry name" value="C5_MeTfrase"/>
</dbReference>
<dbReference type="Proteomes" id="UP000195442">
    <property type="component" value="Unassembled WGS sequence"/>
</dbReference>
<evidence type="ECO:0000256" key="1">
    <source>
        <dbReference type="ARBA" id="ARBA00022603"/>
    </source>
</evidence>
<dbReference type="EC" id="2.1.1.37" evidence="8"/>